<feature type="domain" description="Multidrug resistance protein MdtA-like alpha-helical hairpin" evidence="3">
    <location>
        <begin position="102"/>
        <end position="161"/>
    </location>
</feature>
<dbReference type="Proteomes" id="UP000055702">
    <property type="component" value="Unassembled WGS sequence"/>
</dbReference>
<dbReference type="InterPro" id="IPR058624">
    <property type="entry name" value="MdtA-like_HH"/>
</dbReference>
<dbReference type="AlphaFoldDB" id="A0A106BZE3"/>
<accession>A0A106BZE3</accession>
<feature type="coiled-coil region" evidence="1">
    <location>
        <begin position="81"/>
        <end position="129"/>
    </location>
</feature>
<dbReference type="Gene3D" id="1.10.287.470">
    <property type="entry name" value="Helix hairpin bin"/>
    <property type="match status" value="1"/>
</dbReference>
<evidence type="ECO:0000256" key="2">
    <source>
        <dbReference type="SAM" id="Phobius"/>
    </source>
</evidence>
<evidence type="ECO:0000256" key="1">
    <source>
        <dbReference type="SAM" id="Coils"/>
    </source>
</evidence>
<dbReference type="RefSeq" id="WP_059746191.1">
    <property type="nucleotide sequence ID" value="NZ_LRDC01000023.1"/>
</dbReference>
<reference evidence="4 5" key="1">
    <citation type="submission" date="2016-01" db="EMBL/GenBank/DDBJ databases">
        <title>Draft genome of the antarctic isolate Shewanella frigidimarina Ag06-30.</title>
        <authorList>
            <person name="Parmeciano Di Noto G."/>
            <person name="Vazquez S."/>
            <person name="Mac Cormack W."/>
            <person name="Iriarte A."/>
            <person name="Quiroga C."/>
        </authorList>
    </citation>
    <scope>NUCLEOTIDE SEQUENCE [LARGE SCALE GENOMIC DNA]</scope>
    <source>
        <strain evidence="4 5">Ag06-30</strain>
    </source>
</reference>
<dbReference type="PANTHER" id="PTHR30438:SF2">
    <property type="entry name" value="MEMBRANE PROTEIN"/>
    <property type="match status" value="1"/>
</dbReference>
<dbReference type="GO" id="GO:0005886">
    <property type="term" value="C:plasma membrane"/>
    <property type="evidence" value="ECO:0007669"/>
    <property type="project" value="TreeGrafter"/>
</dbReference>
<dbReference type="SUPFAM" id="SSF111369">
    <property type="entry name" value="HlyD-like secretion proteins"/>
    <property type="match status" value="1"/>
</dbReference>
<sequence>MNNTIKKVIYGGVLIIVIAGSWAVWRYFQAQPLGVGFASGNGRIEAVQVDISTKIAGRVDTIMAQEGDLVQAEQVVAKINTDQLRAQLIGAEANVASAESQVASALAAIEQAKAEQLLAEQELHRARELVKNNHISKETYDTRVSQVAVAKAALEAAKAGLVYRERMVDAVKASTTEIQTQIDDCVLKSPVIGRVIYRLAEPGEVLGSGGKVLTVVNLADVYMEVFLPSAQANSIAIGAEARIKLDILDFAIPASVSFVSPESQFTPKQVETLSEREKLMFRAKVRIPQNLVQSHIDDVKTGIRGVAYIRLTTTSGEKPAPWPDFLQKLPPQAEPVSVNNN</sequence>
<gene>
    <name evidence="4" type="ORF">AWJ07_17485</name>
</gene>
<evidence type="ECO:0000313" key="4">
    <source>
        <dbReference type="EMBL" id="KVX01423.1"/>
    </source>
</evidence>
<keyword evidence="2" id="KW-0812">Transmembrane</keyword>
<organism evidence="4">
    <name type="scientific">Shewanella frigidimarina</name>
    <dbReference type="NCBI Taxonomy" id="56812"/>
    <lineage>
        <taxon>Bacteria</taxon>
        <taxon>Pseudomonadati</taxon>
        <taxon>Pseudomonadota</taxon>
        <taxon>Gammaproteobacteria</taxon>
        <taxon>Alteromonadales</taxon>
        <taxon>Shewanellaceae</taxon>
        <taxon>Shewanella</taxon>
    </lineage>
</organism>
<dbReference type="Gene3D" id="2.40.50.100">
    <property type="match status" value="1"/>
</dbReference>
<evidence type="ECO:0000313" key="5">
    <source>
        <dbReference type="Proteomes" id="UP000055702"/>
    </source>
</evidence>
<keyword evidence="2" id="KW-1133">Transmembrane helix</keyword>
<dbReference type="Gene3D" id="2.40.30.170">
    <property type="match status" value="1"/>
</dbReference>
<feature type="transmembrane region" description="Helical" evidence="2">
    <location>
        <begin position="7"/>
        <end position="25"/>
    </location>
</feature>
<dbReference type="Pfam" id="PF25876">
    <property type="entry name" value="HH_MFP_RND"/>
    <property type="match status" value="1"/>
</dbReference>
<evidence type="ECO:0000259" key="3">
    <source>
        <dbReference type="Pfam" id="PF25876"/>
    </source>
</evidence>
<protein>
    <submittedName>
        <fullName evidence="4">Secretion protein HlyD</fullName>
    </submittedName>
</protein>
<dbReference type="PANTHER" id="PTHR30438">
    <property type="entry name" value="36 KDA ANTIGEN-RELATED"/>
    <property type="match status" value="1"/>
</dbReference>
<dbReference type="EMBL" id="LRDC01000023">
    <property type="protein sequence ID" value="KVX01423.1"/>
    <property type="molecule type" value="Genomic_DNA"/>
</dbReference>
<keyword evidence="2" id="KW-0472">Membrane</keyword>
<comment type="caution">
    <text evidence="4">The sequence shown here is derived from an EMBL/GenBank/DDBJ whole genome shotgun (WGS) entry which is preliminary data.</text>
</comment>
<proteinExistence type="predicted"/>
<keyword evidence="1" id="KW-0175">Coiled coil</keyword>
<name>A0A106BZE3_SHEFR</name>